<dbReference type="Gene3D" id="2.60.40.1760">
    <property type="entry name" value="glycosyl hydrolase (family 31)"/>
    <property type="match status" value="1"/>
</dbReference>
<sequence length="457" mass="51758">MGSKHLSFIILFYCLSTTFILFSCSCFQEEQVVGYGYVVNSVERDSSGSWLSAELSVIQKSSVYGDDIESLNLVASYETKDRLRVRITDSKHERWEVPQYENSDLVFTLHGTSPARFTVSRLSTGDILFDTWPQIVFKDRYLEITSNLPAEKSNLYGLGEHTRRSFKLVTNDTYTLWNSDIPAAMIDLNLYGSHPFYMDVRSSPNAATHGVLLLNSNGMDVVYGGSYITYKVIGGIFDFYFFAGPTPLENCEPIHQPYWKARSNALLVFWVPSMPIWVQKCVGSRKCISTNESYATFLRGLEHDVFLKWNGTNYLGEVWPGPVYFPDFLNPAAVQFWAREISIFRKTLPVDGLWIDMNEISNFIDPPVLSSLDDPPYKINNSGVFRPINNKTVPVSAIHYGNVTEYDAHNIHGLLETRATNYALINDTGKRPFVLTRSSFVGSGKYAAHWTGDNLAR</sequence>
<proteinExistence type="inferred from homology"/>
<evidence type="ECO:0000259" key="6">
    <source>
        <dbReference type="Pfam" id="PF01055"/>
    </source>
</evidence>
<evidence type="ECO:0000313" key="9">
    <source>
        <dbReference type="Proteomes" id="UP001140206"/>
    </source>
</evidence>
<dbReference type="Pfam" id="PF13802">
    <property type="entry name" value="Gal_mutarotas_2"/>
    <property type="match status" value="1"/>
</dbReference>
<accession>A0AAV8CQU8</accession>
<keyword evidence="4" id="KW-0326">Glycosidase</keyword>
<evidence type="ECO:0000259" key="7">
    <source>
        <dbReference type="Pfam" id="PF13802"/>
    </source>
</evidence>
<reference evidence="8" key="1">
    <citation type="submission" date="2022-08" db="EMBL/GenBank/DDBJ databases">
        <authorList>
            <person name="Marques A."/>
        </authorList>
    </citation>
    <scope>NUCLEOTIDE SEQUENCE</scope>
    <source>
        <strain evidence="8">RhyPub2mFocal</strain>
        <tissue evidence="8">Leaves</tissue>
    </source>
</reference>
<keyword evidence="9" id="KW-1185">Reference proteome</keyword>
<dbReference type="Gene3D" id="3.20.20.80">
    <property type="entry name" value="Glycosidases"/>
    <property type="match status" value="1"/>
</dbReference>
<dbReference type="PROSITE" id="PS00129">
    <property type="entry name" value="GLYCOSYL_HYDROL_F31_1"/>
    <property type="match status" value="1"/>
</dbReference>
<gene>
    <name evidence="8" type="ORF">LUZ62_068196</name>
</gene>
<keyword evidence="4" id="KW-0378">Hydrolase</keyword>
<dbReference type="Proteomes" id="UP001140206">
    <property type="component" value="Chromosome 4"/>
</dbReference>
<feature type="domain" description="Glycoside hydrolase family 31 N-terminal" evidence="7">
    <location>
        <begin position="110"/>
        <end position="218"/>
    </location>
</feature>
<comment type="caution">
    <text evidence="8">The sequence shown here is derived from an EMBL/GenBank/DDBJ whole genome shotgun (WGS) entry which is preliminary data.</text>
</comment>
<dbReference type="GO" id="GO:0005975">
    <property type="term" value="P:carbohydrate metabolic process"/>
    <property type="evidence" value="ECO:0007669"/>
    <property type="project" value="InterPro"/>
</dbReference>
<dbReference type="InterPro" id="IPR030458">
    <property type="entry name" value="Glyco_hydro_31_AS"/>
</dbReference>
<dbReference type="GO" id="GO:0004553">
    <property type="term" value="F:hydrolase activity, hydrolyzing O-glycosyl compounds"/>
    <property type="evidence" value="ECO:0007669"/>
    <property type="project" value="InterPro"/>
</dbReference>
<evidence type="ECO:0000256" key="2">
    <source>
        <dbReference type="ARBA" id="ARBA00023180"/>
    </source>
</evidence>
<name>A0AAV8CQU8_9POAL</name>
<dbReference type="PROSITE" id="PS51257">
    <property type="entry name" value="PROKAR_LIPOPROTEIN"/>
    <property type="match status" value="1"/>
</dbReference>
<dbReference type="InterPro" id="IPR017853">
    <property type="entry name" value="GH"/>
</dbReference>
<feature type="signal peptide" evidence="5">
    <location>
        <begin position="1"/>
        <end position="26"/>
    </location>
</feature>
<keyword evidence="2" id="KW-0325">Glycoprotein</keyword>
<dbReference type="AlphaFoldDB" id="A0AAV8CQU8"/>
<evidence type="ECO:0000256" key="1">
    <source>
        <dbReference type="ARBA" id="ARBA00007806"/>
    </source>
</evidence>
<dbReference type="InterPro" id="IPR000322">
    <property type="entry name" value="Glyco_hydro_31_TIM"/>
</dbReference>
<protein>
    <recommendedName>
        <fullName evidence="3">Maltase</fullName>
    </recommendedName>
</protein>
<dbReference type="InterPro" id="IPR025887">
    <property type="entry name" value="Glyco_hydro_31_N_dom"/>
</dbReference>
<keyword evidence="5" id="KW-0732">Signal</keyword>
<evidence type="ECO:0000256" key="4">
    <source>
        <dbReference type="RuleBase" id="RU361185"/>
    </source>
</evidence>
<dbReference type="EMBL" id="JAMFTS010000004">
    <property type="protein sequence ID" value="KAJ4757821.1"/>
    <property type="molecule type" value="Genomic_DNA"/>
</dbReference>
<dbReference type="SUPFAM" id="SSF74650">
    <property type="entry name" value="Galactose mutarotase-like"/>
    <property type="match status" value="1"/>
</dbReference>
<dbReference type="CDD" id="cd14752">
    <property type="entry name" value="GH31_N"/>
    <property type="match status" value="1"/>
</dbReference>
<evidence type="ECO:0000256" key="5">
    <source>
        <dbReference type="SAM" id="SignalP"/>
    </source>
</evidence>
<dbReference type="InterPro" id="IPR011013">
    <property type="entry name" value="Gal_mutarotase_sf_dom"/>
</dbReference>
<dbReference type="GO" id="GO:0030246">
    <property type="term" value="F:carbohydrate binding"/>
    <property type="evidence" value="ECO:0007669"/>
    <property type="project" value="InterPro"/>
</dbReference>
<dbReference type="SUPFAM" id="SSF51445">
    <property type="entry name" value="(Trans)glycosidases"/>
    <property type="match status" value="1"/>
</dbReference>
<dbReference type="PANTHER" id="PTHR22762:SF133">
    <property type="entry name" value="P-TYPE DOMAIN-CONTAINING PROTEIN"/>
    <property type="match status" value="1"/>
</dbReference>
<dbReference type="Pfam" id="PF01055">
    <property type="entry name" value="Glyco_hydro_31_2nd"/>
    <property type="match status" value="1"/>
</dbReference>
<comment type="similarity">
    <text evidence="1 4">Belongs to the glycosyl hydrolase 31 family.</text>
</comment>
<organism evidence="8 9">
    <name type="scientific">Rhynchospora pubera</name>
    <dbReference type="NCBI Taxonomy" id="906938"/>
    <lineage>
        <taxon>Eukaryota</taxon>
        <taxon>Viridiplantae</taxon>
        <taxon>Streptophyta</taxon>
        <taxon>Embryophyta</taxon>
        <taxon>Tracheophyta</taxon>
        <taxon>Spermatophyta</taxon>
        <taxon>Magnoliopsida</taxon>
        <taxon>Liliopsida</taxon>
        <taxon>Poales</taxon>
        <taxon>Cyperaceae</taxon>
        <taxon>Cyperoideae</taxon>
        <taxon>Rhynchosporeae</taxon>
        <taxon>Rhynchospora</taxon>
    </lineage>
</organism>
<dbReference type="PANTHER" id="PTHR22762">
    <property type="entry name" value="ALPHA-GLUCOSIDASE"/>
    <property type="match status" value="1"/>
</dbReference>
<evidence type="ECO:0000313" key="8">
    <source>
        <dbReference type="EMBL" id="KAJ4757821.1"/>
    </source>
</evidence>
<feature type="chain" id="PRO_5043664361" description="Maltase" evidence="5">
    <location>
        <begin position="27"/>
        <end position="457"/>
    </location>
</feature>
<evidence type="ECO:0000256" key="3">
    <source>
        <dbReference type="ARBA" id="ARBA00041343"/>
    </source>
</evidence>
<feature type="domain" description="Glycoside hydrolase family 31 TIM barrel" evidence="6">
    <location>
        <begin position="286"/>
        <end position="456"/>
    </location>
</feature>